<accession>A0A4Y2NVM3</accession>
<dbReference type="OrthoDB" id="7420654at2759"/>
<reference evidence="2 3" key="1">
    <citation type="journal article" date="2019" name="Sci. Rep.">
        <title>Orb-weaving spider Araneus ventricosus genome elucidates the spidroin gene catalogue.</title>
        <authorList>
            <person name="Kono N."/>
            <person name="Nakamura H."/>
            <person name="Ohtoshi R."/>
            <person name="Moran D.A.P."/>
            <person name="Shinohara A."/>
            <person name="Yoshida Y."/>
            <person name="Fujiwara M."/>
            <person name="Mori M."/>
            <person name="Tomita M."/>
            <person name="Arakawa K."/>
        </authorList>
    </citation>
    <scope>NUCLEOTIDE SEQUENCE [LARGE SCALE GENOMIC DNA]</scope>
</reference>
<dbReference type="EMBL" id="BGPR01130044">
    <property type="protein sequence ID" value="GBN43655.1"/>
    <property type="molecule type" value="Genomic_DNA"/>
</dbReference>
<evidence type="ECO:0000313" key="2">
    <source>
        <dbReference type="EMBL" id="GBN43655.1"/>
    </source>
</evidence>
<dbReference type="SUPFAM" id="SSF57903">
    <property type="entry name" value="FYVE/PHD zinc finger"/>
    <property type="match status" value="1"/>
</dbReference>
<keyword evidence="3" id="KW-1185">Reference proteome</keyword>
<dbReference type="Pfam" id="PF23663">
    <property type="entry name" value="Znf_SCAND3"/>
    <property type="match status" value="1"/>
</dbReference>
<feature type="domain" description="SCAN" evidence="1">
    <location>
        <begin position="128"/>
        <end position="163"/>
    </location>
</feature>
<sequence length="166" mass="19249">MQDNKSYRWSEGLHFVQFMKNRAYHCGIKRTLYEALFGCKPKLGLTTSFLPEDVLKDINTEEQLEKVRERVQTMEKAETNQIMQEKEPVSKNMHKIIVDNGLNRHDEGMLTEEIFVSDTCCVCLKETSDALACKMCRRKIHTFCGHASKGDEMDILCNICFKTIFV</sequence>
<dbReference type="AlphaFoldDB" id="A0A4Y2NVM3"/>
<dbReference type="InterPro" id="IPR036397">
    <property type="entry name" value="RNaseH_sf"/>
</dbReference>
<dbReference type="Gene3D" id="3.30.420.10">
    <property type="entry name" value="Ribonuclease H-like superfamily/Ribonuclease H"/>
    <property type="match status" value="1"/>
</dbReference>
<dbReference type="Proteomes" id="UP000499080">
    <property type="component" value="Unassembled WGS sequence"/>
</dbReference>
<organism evidence="2 3">
    <name type="scientific">Araneus ventricosus</name>
    <name type="common">Orbweaver spider</name>
    <name type="synonym">Epeira ventricosa</name>
    <dbReference type="NCBI Taxonomy" id="182803"/>
    <lineage>
        <taxon>Eukaryota</taxon>
        <taxon>Metazoa</taxon>
        <taxon>Ecdysozoa</taxon>
        <taxon>Arthropoda</taxon>
        <taxon>Chelicerata</taxon>
        <taxon>Arachnida</taxon>
        <taxon>Araneae</taxon>
        <taxon>Araneomorphae</taxon>
        <taxon>Entelegynae</taxon>
        <taxon>Araneoidea</taxon>
        <taxon>Araneidae</taxon>
        <taxon>Araneus</taxon>
    </lineage>
</organism>
<evidence type="ECO:0000259" key="1">
    <source>
        <dbReference type="Pfam" id="PF23663"/>
    </source>
</evidence>
<name>A0A4Y2NVM3_ARAVE</name>
<comment type="caution">
    <text evidence="2">The sequence shown here is derived from an EMBL/GenBank/DDBJ whole genome shotgun (WGS) entry which is preliminary data.</text>
</comment>
<dbReference type="GO" id="GO:0003676">
    <property type="term" value="F:nucleic acid binding"/>
    <property type="evidence" value="ECO:0007669"/>
    <property type="project" value="InterPro"/>
</dbReference>
<dbReference type="InterPro" id="IPR011011">
    <property type="entry name" value="Znf_FYVE_PHD"/>
</dbReference>
<proteinExistence type="predicted"/>
<gene>
    <name evidence="2" type="ORF">AVEN_199299_1</name>
</gene>
<protein>
    <recommendedName>
        <fullName evidence="1">SCAN domain-containing protein</fullName>
    </recommendedName>
</protein>
<dbReference type="InterPro" id="IPR057560">
    <property type="entry name" value="Znf_SCAND3"/>
</dbReference>
<evidence type="ECO:0000313" key="3">
    <source>
        <dbReference type="Proteomes" id="UP000499080"/>
    </source>
</evidence>